<dbReference type="GO" id="GO:0009313">
    <property type="term" value="P:oligosaccharide catabolic process"/>
    <property type="evidence" value="ECO:0007669"/>
    <property type="project" value="TreeGrafter"/>
</dbReference>
<evidence type="ECO:0000256" key="8">
    <source>
        <dbReference type="SAM" id="MobiDB-lite"/>
    </source>
</evidence>
<comment type="function">
    <text evidence="5">The physiological substrates may be short isomaltosaccharides.</text>
</comment>
<dbReference type="InterPro" id="IPR045857">
    <property type="entry name" value="O16G_dom_2"/>
</dbReference>
<dbReference type="Gene3D" id="3.90.400.10">
    <property type="entry name" value="Oligo-1,6-glucosidase, Domain 2"/>
    <property type="match status" value="1"/>
</dbReference>
<feature type="compositionally biased region" description="Polar residues" evidence="8">
    <location>
        <begin position="557"/>
        <end position="566"/>
    </location>
</feature>
<evidence type="ECO:0000256" key="5">
    <source>
        <dbReference type="ARBA" id="ARBA00058853"/>
    </source>
</evidence>
<evidence type="ECO:0000256" key="4">
    <source>
        <dbReference type="ARBA" id="ARBA00050879"/>
    </source>
</evidence>
<dbReference type="PANTHER" id="PTHR10357:SF178">
    <property type="entry name" value="OLIGO-1,6-GLUCOSIDASE 3-RELATED"/>
    <property type="match status" value="1"/>
</dbReference>
<comment type="catalytic activity">
    <reaction evidence="4">
        <text>Hydrolysis of (1-&gt;6)-alpha-D-glucosidic linkages in (1-&gt;6)-alpha-D-glucans and derived oligosaccharides.</text>
        <dbReference type="EC" id="3.2.1.70"/>
    </reaction>
</comment>
<comment type="catalytic activity">
    <reaction evidence="7">
        <text>Endohydrolysis of (1-&gt;4)-alpha-D-glucosidic linkages in polysaccharides containing three or more (1-&gt;4)-alpha-linked D-glucose units.</text>
        <dbReference type="EC" id="3.2.1.1"/>
    </reaction>
</comment>
<dbReference type="InterPro" id="IPR006046">
    <property type="entry name" value="Alpha_amylase"/>
</dbReference>
<comment type="similarity">
    <text evidence="1 6">Belongs to the glycosyl hydrolase 13 family.</text>
</comment>
<dbReference type="SMART" id="SM00642">
    <property type="entry name" value="Aamy"/>
    <property type="match status" value="1"/>
</dbReference>
<reference evidence="10" key="1">
    <citation type="submission" date="2017-01" db="EMBL/GenBank/DDBJ databases">
        <authorList>
            <person name="Lo R."/>
        </authorList>
    </citation>
    <scope>NUCLEOTIDE SEQUENCE</scope>
    <source>
        <strain evidence="10">537</strain>
    </source>
</reference>
<keyword evidence="2 7" id="KW-0378">Hydrolase</keyword>
<evidence type="ECO:0000256" key="6">
    <source>
        <dbReference type="RuleBase" id="RU003615"/>
    </source>
</evidence>
<evidence type="ECO:0000313" key="10">
    <source>
        <dbReference type="EMBL" id="PFG88707.1"/>
    </source>
</evidence>
<feature type="region of interest" description="Disordered" evidence="8">
    <location>
        <begin position="538"/>
        <end position="566"/>
    </location>
</feature>
<dbReference type="FunFam" id="3.90.400.10:FF:000002">
    <property type="entry name" value="Sucrose isomerase"/>
    <property type="match status" value="1"/>
</dbReference>
<dbReference type="EC" id="3.2.1.1" evidence="7"/>
<dbReference type="GO" id="GO:0043896">
    <property type="term" value="F:glucan 1,6-alpha-glucosidase activity"/>
    <property type="evidence" value="ECO:0007669"/>
    <property type="project" value="UniProtKB-EC"/>
</dbReference>
<name>A0AAP8E0M9_9LACT</name>
<evidence type="ECO:0000256" key="1">
    <source>
        <dbReference type="ARBA" id="ARBA00008061"/>
    </source>
</evidence>
<sequence>MKKIKTNDFHKMVGYQIYPKSFKDTNGDGIGDINGIIEKIPYLRELGIDFIWINPIYKSPQVDGGYDISDYQVIDEMFGSLEDFKKLLDKAHENGLKVIMDLVVNHTSDQHPWFLESQKSKDNPYRDYYLWEDASPNQMPNDWISFFGGSTWAYDEKTKQAYFHVFAKEQPDLNWKNPKVRQEIYDMIRWWLDLGIDGFRLDAISHIQKMPWNYKIKSWKGDGPWVPFMNVAGIETYMSDLKAIFDEYGALTVGEASGVRSKQAPDWTDEAGYINMIFELEHNLRKATDNSQGDIYGYKKVIMRWQEDLLERGWNALYIENHDQPRSIDTFGDGSIESAKALAVSYMLLRGTPFIYQGQEFGMTNFPFTDAKQLRADEIKKKYEMLLTELSAKQPVPQSADSTAFVGRVELTELSANQALAEVTQNSREHSRTPMQWDNSKNAGFTSGQAWMEINPNFSVINSQTNQELIELYKKLIELRHQEPAISEGSIKFHFKRHPQVLVYERAEFLIIVNLADKKAHLDFTKIDSFTDSSAESSVSSVRPKEATESVDKRTDSSAGSSVSNYQQVLGSSNQKFQEKMVLSAWEYRVYKK</sequence>
<dbReference type="GO" id="GO:0043169">
    <property type="term" value="F:cation binding"/>
    <property type="evidence" value="ECO:0007669"/>
    <property type="project" value="InterPro"/>
</dbReference>
<evidence type="ECO:0000259" key="9">
    <source>
        <dbReference type="SMART" id="SM00642"/>
    </source>
</evidence>
<comment type="caution">
    <text evidence="10">The sequence shown here is derived from an EMBL/GenBank/DDBJ whole genome shotgun (WGS) entry which is preliminary data.</text>
</comment>
<dbReference type="Proteomes" id="UP000225275">
    <property type="component" value="Unassembled WGS sequence"/>
</dbReference>
<evidence type="ECO:0000256" key="2">
    <source>
        <dbReference type="ARBA" id="ARBA00022801"/>
    </source>
</evidence>
<organism evidence="10 11">
    <name type="scientific">Lactococcus lactis</name>
    <dbReference type="NCBI Taxonomy" id="1358"/>
    <lineage>
        <taxon>Bacteria</taxon>
        <taxon>Bacillati</taxon>
        <taxon>Bacillota</taxon>
        <taxon>Bacilli</taxon>
        <taxon>Lactobacillales</taxon>
        <taxon>Streptococcaceae</taxon>
        <taxon>Lactococcus</taxon>
    </lineage>
</organism>
<evidence type="ECO:0000256" key="3">
    <source>
        <dbReference type="ARBA" id="ARBA00023295"/>
    </source>
</evidence>
<feature type="domain" description="Glycosyl hydrolase family 13 catalytic" evidence="9">
    <location>
        <begin position="16"/>
        <end position="415"/>
    </location>
</feature>
<proteinExistence type="inferred from homology"/>
<dbReference type="RefSeq" id="WP_098393332.1">
    <property type="nucleotide sequence ID" value="NZ_JAOWLS010000003.1"/>
</dbReference>
<dbReference type="InterPro" id="IPR017853">
    <property type="entry name" value="GH"/>
</dbReference>
<dbReference type="PRINTS" id="PR00110">
    <property type="entry name" value="ALPHAAMYLASE"/>
</dbReference>
<protein>
    <recommendedName>
        <fullName evidence="7">Alpha-amylase</fullName>
        <ecNumber evidence="7">3.2.1.1</ecNumber>
    </recommendedName>
</protein>
<evidence type="ECO:0000256" key="7">
    <source>
        <dbReference type="RuleBase" id="RU361134"/>
    </source>
</evidence>
<dbReference type="CDD" id="cd11333">
    <property type="entry name" value="AmyAc_SI_OligoGlu_DGase"/>
    <property type="match status" value="1"/>
</dbReference>
<dbReference type="SUPFAM" id="SSF51445">
    <property type="entry name" value="(Trans)glycosidases"/>
    <property type="match status" value="1"/>
</dbReference>
<dbReference type="PANTHER" id="PTHR10357">
    <property type="entry name" value="ALPHA-AMYLASE FAMILY MEMBER"/>
    <property type="match status" value="1"/>
</dbReference>
<keyword evidence="7" id="KW-0119">Carbohydrate metabolism</keyword>
<dbReference type="InterPro" id="IPR006047">
    <property type="entry name" value="GH13_cat_dom"/>
</dbReference>
<dbReference type="Gene3D" id="3.20.20.80">
    <property type="entry name" value="Glycosidases"/>
    <property type="match status" value="1"/>
</dbReference>
<dbReference type="AlphaFoldDB" id="A0AAP8E0M9"/>
<gene>
    <name evidence="10" type="ORF">BW154_04190</name>
</gene>
<evidence type="ECO:0000313" key="11">
    <source>
        <dbReference type="Proteomes" id="UP000225275"/>
    </source>
</evidence>
<accession>A0AAP8E0M9</accession>
<dbReference type="GO" id="GO:0004556">
    <property type="term" value="F:alpha-amylase activity"/>
    <property type="evidence" value="ECO:0007669"/>
    <property type="project" value="UniProtKB-UniRule"/>
</dbReference>
<dbReference type="FunFam" id="3.20.20.80:FF:000064">
    <property type="entry name" value="Oligo-1,6-glucosidase"/>
    <property type="match status" value="1"/>
</dbReference>
<dbReference type="Pfam" id="PF00128">
    <property type="entry name" value="Alpha-amylase"/>
    <property type="match status" value="1"/>
</dbReference>
<feature type="compositionally biased region" description="Basic and acidic residues" evidence="8">
    <location>
        <begin position="543"/>
        <end position="556"/>
    </location>
</feature>
<keyword evidence="3 7" id="KW-0326">Glycosidase</keyword>
<dbReference type="EMBL" id="MTJS01000002">
    <property type="protein sequence ID" value="PFG88707.1"/>
    <property type="molecule type" value="Genomic_DNA"/>
</dbReference>
<reference evidence="10" key="2">
    <citation type="journal article" date="2018" name="Food Control">
        <title>Characterization of Lactococcus lactis isolates from herbs, fruits and vegetables for use as biopreservatives against Listeria monocytogenes in cheese.</title>
        <authorList>
            <person name="Ho V."/>
            <person name="Lo R."/>
            <person name="Bansal N."/>
            <person name="Turner M.S."/>
        </authorList>
    </citation>
    <scope>NUCLEOTIDE SEQUENCE</scope>
    <source>
        <strain evidence="10">537</strain>
    </source>
</reference>